<dbReference type="PANTHER" id="PTHR43763">
    <property type="entry name" value="XAA-PRO AMINOPEPTIDASE 1"/>
    <property type="match status" value="1"/>
</dbReference>
<dbReference type="InterPro" id="IPR033740">
    <property type="entry name" value="Pept_M24B"/>
</dbReference>
<gene>
    <name evidence="7" type="ORF">C0029_00935</name>
</gene>
<dbReference type="AlphaFoldDB" id="A0AAP8MG44"/>
<keyword evidence="7" id="KW-0645">Protease</keyword>
<comment type="similarity">
    <text evidence="1">Belongs to the peptidase M24B family.</text>
</comment>
<feature type="domain" description="Peptidase M24" evidence="4">
    <location>
        <begin position="310"/>
        <end position="524"/>
    </location>
</feature>
<organism evidence="7 8">
    <name type="scientific">Halioglobus japonicus</name>
    <dbReference type="NCBI Taxonomy" id="930805"/>
    <lineage>
        <taxon>Bacteria</taxon>
        <taxon>Pseudomonadati</taxon>
        <taxon>Pseudomonadota</taxon>
        <taxon>Gammaproteobacteria</taxon>
        <taxon>Cellvibrionales</taxon>
        <taxon>Halieaceae</taxon>
        <taxon>Halioglobus</taxon>
    </lineage>
</organism>
<dbReference type="Pfam" id="PF16188">
    <property type="entry name" value="Peptidase_M24_C"/>
    <property type="match status" value="1"/>
</dbReference>
<evidence type="ECO:0000313" key="8">
    <source>
        <dbReference type="Proteomes" id="UP000235162"/>
    </source>
</evidence>
<comment type="caution">
    <text evidence="7">The sequence shown here is derived from an EMBL/GenBank/DDBJ whole genome shotgun (WGS) entry which is preliminary data.</text>
</comment>
<dbReference type="InterPro" id="IPR029149">
    <property type="entry name" value="Creatin/AminoP/Spt16_N"/>
</dbReference>
<dbReference type="GO" id="GO:0046872">
    <property type="term" value="F:metal ion binding"/>
    <property type="evidence" value="ECO:0007669"/>
    <property type="project" value="UniProtKB-KW"/>
</dbReference>
<dbReference type="InterPro" id="IPR050422">
    <property type="entry name" value="X-Pro_aminopeptidase_P"/>
</dbReference>
<dbReference type="Pfam" id="PF16189">
    <property type="entry name" value="Creatinase_N_2"/>
    <property type="match status" value="1"/>
</dbReference>
<dbReference type="CDD" id="cd01085">
    <property type="entry name" value="APP"/>
    <property type="match status" value="1"/>
</dbReference>
<evidence type="ECO:0000256" key="1">
    <source>
        <dbReference type="ARBA" id="ARBA00008766"/>
    </source>
</evidence>
<protein>
    <submittedName>
        <fullName evidence="7">Aminopeptidase P family protein</fullName>
    </submittedName>
</protein>
<keyword evidence="2" id="KW-0479">Metal-binding</keyword>
<evidence type="ECO:0000313" key="7">
    <source>
        <dbReference type="EMBL" id="PLW87193.1"/>
    </source>
</evidence>
<dbReference type="RefSeq" id="WP_084200704.1">
    <property type="nucleotide sequence ID" value="NZ_BMYL01000001.1"/>
</dbReference>
<dbReference type="GO" id="GO:0070006">
    <property type="term" value="F:metalloaminopeptidase activity"/>
    <property type="evidence" value="ECO:0007669"/>
    <property type="project" value="InterPro"/>
</dbReference>
<keyword evidence="3" id="KW-0378">Hydrolase</keyword>
<evidence type="ECO:0000259" key="6">
    <source>
        <dbReference type="Pfam" id="PF16188"/>
    </source>
</evidence>
<keyword evidence="8" id="KW-1185">Reference proteome</keyword>
<dbReference type="SUPFAM" id="SSF55920">
    <property type="entry name" value="Creatinase/aminopeptidase"/>
    <property type="match status" value="1"/>
</dbReference>
<dbReference type="PANTHER" id="PTHR43763:SF6">
    <property type="entry name" value="XAA-PRO AMINOPEPTIDASE 1"/>
    <property type="match status" value="1"/>
</dbReference>
<feature type="domain" description="Creatinase N-terminal" evidence="5">
    <location>
        <begin position="7"/>
        <end position="145"/>
    </location>
</feature>
<dbReference type="Gene3D" id="3.40.350.10">
    <property type="entry name" value="Creatinase/prolidase N-terminal domain"/>
    <property type="match status" value="2"/>
</dbReference>
<dbReference type="SUPFAM" id="SSF53092">
    <property type="entry name" value="Creatinase/prolidase N-terminal domain"/>
    <property type="match status" value="1"/>
</dbReference>
<dbReference type="GO" id="GO:0005737">
    <property type="term" value="C:cytoplasm"/>
    <property type="evidence" value="ECO:0007669"/>
    <property type="project" value="UniProtKB-ARBA"/>
</dbReference>
<dbReference type="InterPro" id="IPR032416">
    <property type="entry name" value="Peptidase_M24_C"/>
</dbReference>
<evidence type="ECO:0000259" key="4">
    <source>
        <dbReference type="Pfam" id="PF00557"/>
    </source>
</evidence>
<dbReference type="Proteomes" id="UP000235162">
    <property type="component" value="Unassembled WGS sequence"/>
</dbReference>
<reference evidence="7 8" key="1">
    <citation type="submission" date="2018-01" db="EMBL/GenBank/DDBJ databases">
        <title>The draft genome sequence of Halioglobus japonicus S1-36.</title>
        <authorList>
            <person name="Du Z.-J."/>
            <person name="Shi M.-J."/>
        </authorList>
    </citation>
    <scope>NUCLEOTIDE SEQUENCE [LARGE SCALE GENOMIC DNA]</scope>
    <source>
        <strain evidence="7 8">S1-36</strain>
    </source>
</reference>
<dbReference type="KEGG" id="hja:BST95_17280"/>
<sequence>MSLIADRLAAVRSLMSERGYDALVIPRADEYLGEYLPEHNERMLWMAGFTGSAGAIVVLAERAAIFVDGRYTVQVRNEVDPDLFEYHHLIEEPPVAWLTTVLGEGSQVACDPRLHTLAWYQQSDQHLAAKGITLMADADNIVDRCWQDRPAAAISPAVMLDEAYTGASSAQKRSDIAELVRVKGADAALIFAPDSVSWLLNLRGTDIPCLPILQSFALLAVDGTCQVFAEPGRVPDGWEQHVGTGVTFLPESDAEAALLGCAGMRVLADPDSANAWTQLCLARGGAELVAAEDPVLMPKASKNSVEIEGARQAHLRDAVAEIQFLQWLDAEVAAGNLHDEAVLADKLGSFREQGEHYRGPSFDTISAAGGNAAMCHYNHQNVEQPGRLTPDSVYLVDSGGQYLDGTTDITRTVAIGDPGPEVRRMFTLVLKGHIALDQARFPRGTTGTHLDALARQFLWREGHDFDHGTGHGVGAYLSVHEGPQRIAKAHNPFPLQPGMILSNEPGYYRDNAYGIRCENLVVVQPVDADTEVPMLGFEALTMVPFDRRLLDVSLLTVEELDWLNRYHQQVFTLIAPRLEGDVLAWLEDATAPVAA</sequence>
<dbReference type="Pfam" id="PF00557">
    <property type="entry name" value="Peptidase_M24"/>
    <property type="match status" value="1"/>
</dbReference>
<evidence type="ECO:0000256" key="2">
    <source>
        <dbReference type="ARBA" id="ARBA00022723"/>
    </source>
</evidence>
<accession>A0AAP8MG44</accession>
<dbReference type="InterPro" id="IPR000994">
    <property type="entry name" value="Pept_M24"/>
</dbReference>
<evidence type="ECO:0000256" key="3">
    <source>
        <dbReference type="ARBA" id="ARBA00022801"/>
    </source>
</evidence>
<proteinExistence type="inferred from homology"/>
<name>A0AAP8MG44_9GAMM</name>
<dbReference type="InterPro" id="IPR000587">
    <property type="entry name" value="Creatinase_N"/>
</dbReference>
<dbReference type="Pfam" id="PF01321">
    <property type="entry name" value="Creatinase_N"/>
    <property type="match status" value="1"/>
</dbReference>
<dbReference type="EMBL" id="PKUR01000001">
    <property type="protein sequence ID" value="PLW87193.1"/>
    <property type="molecule type" value="Genomic_DNA"/>
</dbReference>
<dbReference type="FunFam" id="3.90.230.10:FF:000009">
    <property type="entry name" value="xaa-Pro aminopeptidase 2"/>
    <property type="match status" value="1"/>
</dbReference>
<keyword evidence="7" id="KW-0031">Aminopeptidase</keyword>
<evidence type="ECO:0000259" key="5">
    <source>
        <dbReference type="Pfam" id="PF01321"/>
    </source>
</evidence>
<feature type="domain" description="Peptidase M24 C-terminal" evidence="6">
    <location>
        <begin position="533"/>
        <end position="593"/>
    </location>
</feature>
<dbReference type="Gene3D" id="3.90.230.10">
    <property type="entry name" value="Creatinase/methionine aminopeptidase superfamily"/>
    <property type="match status" value="1"/>
</dbReference>
<dbReference type="InterPro" id="IPR036005">
    <property type="entry name" value="Creatinase/aminopeptidase-like"/>
</dbReference>